<organism evidence="1 2">
    <name type="scientific">Sphingopyxis fribergensis</name>
    <dbReference type="NCBI Taxonomy" id="1515612"/>
    <lineage>
        <taxon>Bacteria</taxon>
        <taxon>Pseudomonadati</taxon>
        <taxon>Pseudomonadota</taxon>
        <taxon>Alphaproteobacteria</taxon>
        <taxon>Sphingomonadales</taxon>
        <taxon>Sphingomonadaceae</taxon>
        <taxon>Sphingopyxis</taxon>
    </lineage>
</organism>
<dbReference type="HOGENOM" id="CLU_2773751_0_0_5"/>
<proteinExistence type="predicted"/>
<reference evidence="1 2" key="1">
    <citation type="journal article" date="2015" name="Int. J. Syst. Evol. Microbiol.">
        <title>Description of Sphingopyxis fribergensis sp. nov. - a soil bacterium with the ability to degrade styrene and phenylacetic acid.</title>
        <authorList>
            <person name="Oelschlagel M."/>
            <person name="Ruckert C."/>
            <person name="Kalinowski J."/>
            <person name="Schmidt G."/>
            <person name="Schlomann M."/>
            <person name="Tischler D."/>
        </authorList>
    </citation>
    <scope>NUCLEOTIDE SEQUENCE [LARGE SCALE GENOMIC DNA]</scope>
    <source>
        <strain evidence="1 2">Kp5.2</strain>
    </source>
</reference>
<evidence type="ECO:0000313" key="1">
    <source>
        <dbReference type="EMBL" id="AJA07466.1"/>
    </source>
</evidence>
<keyword evidence="2" id="KW-1185">Reference proteome</keyword>
<dbReference type="Proteomes" id="UP000030907">
    <property type="component" value="Chromosome"/>
</dbReference>
<dbReference type="AlphaFoldDB" id="A0A0A7PBJ1"/>
<evidence type="ECO:0000313" key="2">
    <source>
        <dbReference type="Proteomes" id="UP000030907"/>
    </source>
</evidence>
<protein>
    <submittedName>
        <fullName evidence="1">Uncharacterized protein</fullName>
    </submittedName>
</protein>
<dbReference type="RefSeq" id="WP_039571424.1">
    <property type="nucleotide sequence ID" value="NZ_CP009122.1"/>
</dbReference>
<dbReference type="STRING" id="1515612.SKP52_02675"/>
<dbReference type="KEGG" id="sphk:SKP52_02675"/>
<name>A0A0A7PBJ1_9SPHN</name>
<sequence length="69" mass="8319">MTREPGYYWIRERETNRPPSPAEWDGTYWYFMGSTYMIRDDDMEEDCGTEEPQPLMSRYEIGERITPAN</sequence>
<gene>
    <name evidence="1" type="ORF">SKP52_02675</name>
</gene>
<dbReference type="OrthoDB" id="10009450at2"/>
<accession>A0A0A7PBJ1</accession>
<dbReference type="EMBL" id="CP009122">
    <property type="protein sequence ID" value="AJA07466.1"/>
    <property type="molecule type" value="Genomic_DNA"/>
</dbReference>